<feature type="compositionally biased region" description="Basic and acidic residues" evidence="1">
    <location>
        <begin position="385"/>
        <end position="398"/>
    </location>
</feature>
<feature type="region of interest" description="Disordered" evidence="1">
    <location>
        <begin position="1"/>
        <end position="427"/>
    </location>
</feature>
<feature type="compositionally biased region" description="Low complexity" evidence="1">
    <location>
        <begin position="808"/>
        <end position="823"/>
    </location>
</feature>
<dbReference type="Proteomes" id="UP000001058">
    <property type="component" value="Unassembled WGS sequence"/>
</dbReference>
<feature type="compositionally biased region" description="Basic and acidic residues" evidence="1">
    <location>
        <begin position="837"/>
        <end position="846"/>
    </location>
</feature>
<feature type="compositionally biased region" description="Polar residues" evidence="1">
    <location>
        <begin position="19"/>
        <end position="31"/>
    </location>
</feature>
<feature type="region of interest" description="Disordered" evidence="1">
    <location>
        <begin position="511"/>
        <end position="538"/>
    </location>
</feature>
<keyword evidence="3" id="KW-1185">Reference proteome</keyword>
<feature type="region of interest" description="Disordered" evidence="1">
    <location>
        <begin position="440"/>
        <end position="493"/>
    </location>
</feature>
<dbReference type="GeneID" id="9619440"/>
<accession>D8UCI4</accession>
<proteinExistence type="predicted"/>
<feature type="compositionally biased region" description="Low complexity" evidence="1">
    <location>
        <begin position="249"/>
        <end position="270"/>
    </location>
</feature>
<gene>
    <name evidence="2" type="ORF">VOLCADRAFT_107189</name>
</gene>
<feature type="region of interest" description="Disordered" evidence="1">
    <location>
        <begin position="788"/>
        <end position="852"/>
    </location>
</feature>
<feature type="compositionally biased region" description="Basic and acidic residues" evidence="1">
    <location>
        <begin position="227"/>
        <end position="240"/>
    </location>
</feature>
<dbReference type="AlphaFoldDB" id="D8UCI4"/>
<feature type="compositionally biased region" description="Low complexity" evidence="1">
    <location>
        <begin position="913"/>
        <end position="929"/>
    </location>
</feature>
<feature type="region of interest" description="Disordered" evidence="1">
    <location>
        <begin position="995"/>
        <end position="1019"/>
    </location>
</feature>
<feature type="compositionally biased region" description="Polar residues" evidence="1">
    <location>
        <begin position="936"/>
        <end position="945"/>
    </location>
</feature>
<sequence>MIQKPVLKNGQKIIHDATSKTSSVEPQQQQQRKGERPVHVQDVAKSGNGGYNQSASHGAANGHVENGRSKLLNASNGLANPQHNGRNNANGQTGGKHGPVNGNAVRPETYNGVNSSAGGKPGGATVASGDGKQHVTEPSLQPLAGGGRGRDAGAFGVSYSNGGASAVDIVSGGANGSADGAHGGRPRETRRRDGRGRGGGTGPEGAPAGAEDSAAYATSNGGVPGRQQERHGRPRGDRRPRGPTQETVNANANATSNATITAATNGTSAAVEHEDAERGGQRYGRPRGRRGRVGQQTVAGEGSGPAVELQRMASGSQPGTNVVEAQQERKPRQRLPRASRPPSQNGVSEGIARENSEAAPNGPQPRRTREPRQSQEQPGQNPKPRHQDTDGGKRDGFEGSRGGARGRGGRRRNGGRSDGGGEGVGDLERVLPDRLERSLTLQQSHGQQPAPALERPAAASQQVVEQPPAPYASHLSYQPPLATPVQGPLQVTQPPADTLAHATAHLPSLPQQSQAPMVQPQQPQLQQYPPPPFQEGQPLLDFSQQQQLLHHMLPQHQYPPLSEYQQQHFLQQQQFDPAYQFQQQLLQQHLVSSGPGTHAFMSDPFNAPGGPMGGPGPLPPTFFSPGIDAYGQMLAPPSGPSFGNAPPPMQPAGMPSTQAGLCDGRHEDFVTEDQQSQLNQQQLQMPFPAVGYVGPQSLQLLSQEERSPFEETAKPVAVAAGLELQVAALSVDAEPAVRATNVSVPLDSVAEVTASEPVKNEWAERLAQQALARMTAAKSSLINGSSSLSESLRIADERPRSSLTRPVTYSNGSANGSGAYSTSPRGVSSNGIGGHSNDPEPRRGYETWRNGAPGNSALLGDAGNGWRASLAPTGAADAAEAWRARGRTDDTGEVHAPYQPPRREESPPPPPAAAGDGPAAASGSPIAAPVLGGGNSSAPNGTRSSIFGAARPREEVLRERGVTEPDRLTTSNVAYANSGSSLGAVARTGGIAGSVTSGASDEDQWQTVGKGGRSKPPPTSMDVGNSLLDASSDPFFAGRSTTGHGVAIVGRNIPSGRVYGGGGGSYNKGSHGSHGAGGETYLNAYGASRGYGISFGNEDDEPIFKRGLPTRNDGPF</sequence>
<feature type="compositionally biased region" description="Basic and acidic residues" evidence="1">
    <location>
        <begin position="951"/>
        <end position="965"/>
    </location>
</feature>
<reference evidence="2 3" key="1">
    <citation type="journal article" date="2010" name="Science">
        <title>Genomic analysis of organismal complexity in the multicellular green alga Volvox carteri.</title>
        <authorList>
            <person name="Prochnik S.E."/>
            <person name="Umen J."/>
            <person name="Nedelcu A.M."/>
            <person name="Hallmann A."/>
            <person name="Miller S.M."/>
            <person name="Nishii I."/>
            <person name="Ferris P."/>
            <person name="Kuo A."/>
            <person name="Mitros T."/>
            <person name="Fritz-Laylin L.K."/>
            <person name="Hellsten U."/>
            <person name="Chapman J."/>
            <person name="Simakov O."/>
            <person name="Rensing S.A."/>
            <person name="Terry A."/>
            <person name="Pangilinan J."/>
            <person name="Kapitonov V."/>
            <person name="Jurka J."/>
            <person name="Salamov A."/>
            <person name="Shapiro H."/>
            <person name="Schmutz J."/>
            <person name="Grimwood J."/>
            <person name="Lindquist E."/>
            <person name="Lucas S."/>
            <person name="Grigoriev I.V."/>
            <person name="Schmitt R."/>
            <person name="Kirk D."/>
            <person name="Rokhsar D.S."/>
        </authorList>
    </citation>
    <scope>NUCLEOTIDE SEQUENCE [LARGE SCALE GENOMIC DNA]</scope>
    <source>
        <strain evidence="3">f. Nagariensis / Eve</strain>
    </source>
</reference>
<feature type="compositionally biased region" description="Basic and acidic residues" evidence="1">
    <location>
        <begin position="880"/>
        <end position="893"/>
    </location>
</feature>
<feature type="compositionally biased region" description="Polar residues" evidence="1">
    <location>
        <begin position="72"/>
        <end position="91"/>
    </location>
</feature>
<organism evidence="3">
    <name type="scientific">Volvox carteri f. nagariensis</name>
    <dbReference type="NCBI Taxonomy" id="3068"/>
    <lineage>
        <taxon>Eukaryota</taxon>
        <taxon>Viridiplantae</taxon>
        <taxon>Chlorophyta</taxon>
        <taxon>core chlorophytes</taxon>
        <taxon>Chlorophyceae</taxon>
        <taxon>CS clade</taxon>
        <taxon>Chlamydomonadales</taxon>
        <taxon>Volvocaceae</taxon>
        <taxon>Volvox</taxon>
    </lineage>
</organism>
<feature type="compositionally biased region" description="Low complexity" evidence="1">
    <location>
        <begin position="511"/>
        <end position="527"/>
    </location>
</feature>
<protein>
    <submittedName>
        <fullName evidence="2">Uncharacterized protein</fullName>
    </submittedName>
</protein>
<evidence type="ECO:0000256" key="1">
    <source>
        <dbReference type="SAM" id="MobiDB-lite"/>
    </source>
</evidence>
<feature type="compositionally biased region" description="Polar residues" evidence="1">
    <location>
        <begin position="313"/>
        <end position="324"/>
    </location>
</feature>
<dbReference type="RefSeq" id="XP_002956413.1">
    <property type="nucleotide sequence ID" value="XM_002956367.1"/>
</dbReference>
<dbReference type="EMBL" id="GL378381">
    <property type="protein sequence ID" value="EFJ42557.1"/>
    <property type="molecule type" value="Genomic_DNA"/>
</dbReference>
<feature type="compositionally biased region" description="Basic and acidic residues" evidence="1">
    <location>
        <begin position="271"/>
        <end position="280"/>
    </location>
</feature>
<dbReference type="KEGG" id="vcn:VOLCADRAFT_107189"/>
<feature type="region of interest" description="Disordered" evidence="1">
    <location>
        <begin position="1096"/>
        <end position="1116"/>
    </location>
</feature>
<feature type="region of interest" description="Disordered" evidence="1">
    <location>
        <begin position="879"/>
        <end position="965"/>
    </location>
</feature>
<dbReference type="OrthoDB" id="551605at2759"/>
<evidence type="ECO:0000313" key="2">
    <source>
        <dbReference type="EMBL" id="EFJ42557.1"/>
    </source>
</evidence>
<evidence type="ECO:0000313" key="3">
    <source>
        <dbReference type="Proteomes" id="UP000001058"/>
    </source>
</evidence>
<name>D8UCI4_VOLCA</name>
<dbReference type="InParanoid" id="D8UCI4"/>